<reference evidence="3 4" key="1">
    <citation type="submission" date="2025-05" db="UniProtKB">
        <authorList>
            <consortium name="RefSeq"/>
        </authorList>
    </citation>
    <scope>IDENTIFICATION</scope>
    <source>
        <tissue evidence="3 4">Muscle</tissue>
    </source>
</reference>
<dbReference type="GeneID" id="106469463"/>
<sequence length="215" mass="24621">MTGTLADLCEELDRLVIQALILITRFLQSQQQLNTLIKDGFLNMSKARYCMGSHRVSILQVDLQESVAQKVVAYHEVHSNNLLFRQYELISDTLGETEDTTTLKSGERSVTKVRKRQKQEKSIKETRITENEVASTVPELLESQPKSLENSKVNRKKDIEQDPLKWFGVLVSRSLQHCQQNFQQLLLVTVDMASTQSELSAVISRFRSLSMEKIH</sequence>
<evidence type="ECO:0000313" key="4">
    <source>
        <dbReference type="RefSeq" id="XP_022253707.1"/>
    </source>
</evidence>
<dbReference type="PANTHER" id="PTHR31996:SF2">
    <property type="entry name" value="COILED-COIL DOMAIN-CONTAINING PROTEIN 115"/>
    <property type="match status" value="1"/>
</dbReference>
<keyword evidence="2" id="KW-1185">Reference proteome</keyword>
<dbReference type="RefSeq" id="XP_022253708.1">
    <property type="nucleotide sequence ID" value="XM_022398000.1"/>
</dbReference>
<protein>
    <recommendedName>
        <fullName evidence="1">Vacuolar ATPase assembly protein VMA22</fullName>
    </recommendedName>
</protein>
<dbReference type="InterPro" id="IPR040357">
    <property type="entry name" value="Vma22/CCDC115"/>
</dbReference>
<dbReference type="Proteomes" id="UP000694941">
    <property type="component" value="Unplaced"/>
</dbReference>
<dbReference type="RefSeq" id="XP_013785413.1">
    <property type="nucleotide sequence ID" value="XM_013929959.2"/>
</dbReference>
<evidence type="ECO:0000313" key="2">
    <source>
        <dbReference type="Proteomes" id="UP000694941"/>
    </source>
</evidence>
<gene>
    <name evidence="3 4 5" type="primary">LOC106469463</name>
</gene>
<dbReference type="RefSeq" id="XP_022253707.1">
    <property type="nucleotide sequence ID" value="XM_022397999.1"/>
</dbReference>
<dbReference type="PANTHER" id="PTHR31996">
    <property type="entry name" value="COILED-COIL DOMAIN-CONTAINING PROTEIN 115"/>
    <property type="match status" value="1"/>
</dbReference>
<name>A0ABM1BN83_LIMPO</name>
<dbReference type="Pfam" id="PF21730">
    <property type="entry name" value="Vma22_CCDC115"/>
    <property type="match status" value="1"/>
</dbReference>
<organism evidence="2 3">
    <name type="scientific">Limulus polyphemus</name>
    <name type="common">Atlantic horseshoe crab</name>
    <dbReference type="NCBI Taxonomy" id="6850"/>
    <lineage>
        <taxon>Eukaryota</taxon>
        <taxon>Metazoa</taxon>
        <taxon>Ecdysozoa</taxon>
        <taxon>Arthropoda</taxon>
        <taxon>Chelicerata</taxon>
        <taxon>Merostomata</taxon>
        <taxon>Xiphosura</taxon>
        <taxon>Limulidae</taxon>
        <taxon>Limulus</taxon>
    </lineage>
</organism>
<evidence type="ECO:0000313" key="3">
    <source>
        <dbReference type="RefSeq" id="XP_013785413.1"/>
    </source>
</evidence>
<accession>A0ABM1BN83</accession>
<evidence type="ECO:0000313" key="5">
    <source>
        <dbReference type="RefSeq" id="XP_022253708.1"/>
    </source>
</evidence>
<proteinExistence type="predicted"/>
<evidence type="ECO:0000256" key="1">
    <source>
        <dbReference type="ARBA" id="ARBA00093634"/>
    </source>
</evidence>